<organism evidence="2 3">
    <name type="scientific">Deinococcus gobiensis (strain DSM 21396 / JCM 16679 / CGMCC 1.7299 / I-0)</name>
    <dbReference type="NCBI Taxonomy" id="745776"/>
    <lineage>
        <taxon>Bacteria</taxon>
        <taxon>Thermotogati</taxon>
        <taxon>Deinococcota</taxon>
        <taxon>Deinococci</taxon>
        <taxon>Deinococcales</taxon>
        <taxon>Deinococcaceae</taxon>
        <taxon>Deinococcus</taxon>
    </lineage>
</organism>
<name>H8GZ49_DEIGI</name>
<dbReference type="Proteomes" id="UP000007575">
    <property type="component" value="Chromosome"/>
</dbReference>
<dbReference type="InterPro" id="IPR012646">
    <property type="entry name" value="RNA_ligase_DRB0094"/>
</dbReference>
<sequence length="342" mass="37523">MAERQVIKDRARLFPHPNAERLELCKVASFQLVVRRGEYADGDPIVIAPERAVLPPELTGRYVNAETGVSYLHGPEKNRVGAVRLRGERSQGVVLALPDVDELPFGEDLAARLGITFWEPPIPVSMAGDVTPLPQATDYRHHDVEQFGIYAGEFRPGEPVTATEKLHGTQGVYFRAADGGWWVTSKGLSRRGLGLRPSDTNVYWQAARCTGLFAAADAAFPAGELQVFGEVVPVQKGFSYGQRQPAVLVFKLVLAGRQLPRAEWPAWFTAQAVPVLYEGPFDETALRALRDGPETVSGRELHIREGLVVTPVAPRRTADGLDLSLKLISDAYAKKETGEEFS</sequence>
<dbReference type="AlphaFoldDB" id="H8GZ49"/>
<dbReference type="PATRIC" id="fig|745776.4.peg.2298"/>
<accession>H8GZ49</accession>
<evidence type="ECO:0000313" key="3">
    <source>
        <dbReference type="Proteomes" id="UP000007575"/>
    </source>
</evidence>
<dbReference type="RefSeq" id="WP_014685650.1">
    <property type="nucleotide sequence ID" value="NC_017790.1"/>
</dbReference>
<dbReference type="InterPro" id="IPR021122">
    <property type="entry name" value="RNA_ligase_dom_REL/Rnl2"/>
</dbReference>
<dbReference type="KEGG" id="dgo:DGo_CA2240"/>
<evidence type="ECO:0000259" key="1">
    <source>
        <dbReference type="Pfam" id="PF09414"/>
    </source>
</evidence>
<dbReference type="HOGENOM" id="CLU_061838_0_0_0"/>
<feature type="domain" description="RNA ligase" evidence="1">
    <location>
        <begin position="159"/>
        <end position="327"/>
    </location>
</feature>
<keyword evidence="3" id="KW-1185">Reference proteome</keyword>
<dbReference type="Pfam" id="PF21189">
    <property type="entry name" value="PHA02142"/>
    <property type="match status" value="1"/>
</dbReference>
<reference evidence="2 3" key="1">
    <citation type="journal article" date="2012" name="PLoS ONE">
        <title>Genome sequence and transcriptome analysis of the radioresistant bacterium Deinococcus gobiensis: insights into the extreme environmental adaptations.</title>
        <authorList>
            <person name="Yuan M."/>
            <person name="Chen M."/>
            <person name="Zhang W."/>
            <person name="Lu W."/>
            <person name="Wang J."/>
            <person name="Yang M."/>
            <person name="Zhao P."/>
            <person name="Tang R."/>
            <person name="Li X."/>
            <person name="Hao Y."/>
            <person name="Zhou Z."/>
            <person name="Zhan Y."/>
            <person name="Yu H."/>
            <person name="Teng C."/>
            <person name="Yan Y."/>
            <person name="Ping S."/>
            <person name="Wang Y."/>
            <person name="Lin M."/>
        </authorList>
    </citation>
    <scope>NUCLEOTIDE SEQUENCE [LARGE SCALE GENOMIC DNA]</scope>
    <source>
        <strain evidence="2 3">I-0</strain>
    </source>
</reference>
<proteinExistence type="predicted"/>
<dbReference type="Pfam" id="PF09414">
    <property type="entry name" value="RNA_ligase"/>
    <property type="match status" value="1"/>
</dbReference>
<protein>
    <recommendedName>
        <fullName evidence="1">RNA ligase domain-containing protein</fullName>
    </recommendedName>
</protein>
<dbReference type="OrthoDB" id="9255590at2"/>
<gene>
    <name evidence="2" type="ordered locus">DGo_CA2240</name>
</gene>
<dbReference type="NCBIfam" id="TIGR02306">
    <property type="entry name" value="RNA_lig_DRB0094"/>
    <property type="match status" value="1"/>
</dbReference>
<dbReference type="EMBL" id="CP002191">
    <property type="protein sequence ID" value="AFD26167.1"/>
    <property type="molecule type" value="Genomic_DNA"/>
</dbReference>
<dbReference type="STRING" id="745776.DGo_CA2240"/>
<dbReference type="SUPFAM" id="SSF56091">
    <property type="entry name" value="DNA ligase/mRNA capping enzyme, catalytic domain"/>
    <property type="match status" value="1"/>
</dbReference>
<evidence type="ECO:0000313" key="2">
    <source>
        <dbReference type="EMBL" id="AFD26167.1"/>
    </source>
</evidence>
<dbReference type="eggNOG" id="COG0073">
    <property type="taxonomic scope" value="Bacteria"/>
</dbReference>